<evidence type="ECO:0000256" key="6">
    <source>
        <dbReference type="SAM" id="SignalP"/>
    </source>
</evidence>
<dbReference type="PROSITE" id="PS51257">
    <property type="entry name" value="PROKAR_LIPOPROTEIN"/>
    <property type="match status" value="1"/>
</dbReference>
<dbReference type="Pfam" id="PF07687">
    <property type="entry name" value="M20_dimer"/>
    <property type="match status" value="1"/>
</dbReference>
<accession>A0AAW1NSL0</accession>
<dbReference type="Gene3D" id="3.30.70.360">
    <property type="match status" value="1"/>
</dbReference>
<reference evidence="8 9" key="1">
    <citation type="journal article" date="2024" name="Nat. Commun.">
        <title>Phylogenomics reveals the evolutionary origins of lichenization in chlorophyte algae.</title>
        <authorList>
            <person name="Puginier C."/>
            <person name="Libourel C."/>
            <person name="Otte J."/>
            <person name="Skaloud P."/>
            <person name="Haon M."/>
            <person name="Grisel S."/>
            <person name="Petersen M."/>
            <person name="Berrin J.G."/>
            <person name="Delaux P.M."/>
            <person name="Dal Grande F."/>
            <person name="Keller J."/>
        </authorList>
    </citation>
    <scope>NUCLEOTIDE SEQUENCE [LARGE SCALE GENOMIC DNA]</scope>
    <source>
        <strain evidence="8 9">SAG 2036</strain>
    </source>
</reference>
<evidence type="ECO:0000256" key="5">
    <source>
        <dbReference type="ARBA" id="ARBA00022833"/>
    </source>
</evidence>
<dbReference type="SUPFAM" id="SSF55031">
    <property type="entry name" value="Bacterial exopeptidase dimerisation domain"/>
    <property type="match status" value="1"/>
</dbReference>
<dbReference type="Gene3D" id="3.40.630.10">
    <property type="entry name" value="Zn peptidases"/>
    <property type="match status" value="1"/>
</dbReference>
<keyword evidence="9" id="KW-1185">Reference proteome</keyword>
<dbReference type="SUPFAM" id="SSF53187">
    <property type="entry name" value="Zn-dependent exopeptidases"/>
    <property type="match status" value="1"/>
</dbReference>
<evidence type="ECO:0000256" key="2">
    <source>
        <dbReference type="ARBA" id="ARBA00022670"/>
    </source>
</evidence>
<dbReference type="InterPro" id="IPR047177">
    <property type="entry name" value="Pept_M20A"/>
</dbReference>
<dbReference type="GO" id="GO:0046872">
    <property type="term" value="F:metal ion binding"/>
    <property type="evidence" value="ECO:0007669"/>
    <property type="project" value="UniProtKB-KW"/>
</dbReference>
<dbReference type="InterPro" id="IPR002933">
    <property type="entry name" value="Peptidase_M20"/>
</dbReference>
<dbReference type="PANTHER" id="PTHR45962:SF1">
    <property type="entry name" value="N-FATTY-ACYL-AMINO ACID SYNTHASE_HYDROLASE PM20D1"/>
    <property type="match status" value="1"/>
</dbReference>
<keyword evidence="5" id="KW-0862">Zinc</keyword>
<keyword evidence="3" id="KW-0479">Metal-binding</keyword>
<keyword evidence="2" id="KW-0645">Protease</keyword>
<keyword evidence="6" id="KW-0732">Signal</keyword>
<dbReference type="GO" id="GO:0008233">
    <property type="term" value="F:peptidase activity"/>
    <property type="evidence" value="ECO:0007669"/>
    <property type="project" value="UniProtKB-KW"/>
</dbReference>
<dbReference type="Pfam" id="PF01546">
    <property type="entry name" value="Peptidase_M20"/>
    <property type="match status" value="1"/>
</dbReference>
<dbReference type="Proteomes" id="UP001465755">
    <property type="component" value="Unassembled WGS sequence"/>
</dbReference>
<sequence>MKAITWIAVSILAAACALLYPALVKPSQINLAIPEQIHCSVDDKDAAVERFAGLLRFKTVSSPDNTSHLRDESAAENLQKYLRKSYAIIDSKLDRTQVARYSLLLKWPGSDASLRPAVFISHTDVVDVGDESAWSHPPFSGANADGYIWGRGAQDVKVTVAQMLEAVTLLSKEGFKPRRTAYLAFGHDEEVGGALGARAIAKLLHSQGVVPEVILDEGGVLLTDGIKGVTDVPCAVVAVAEKGYVSLELTITGRGGHSSMPSVGKPNVLTQLAKVLHMFHANPPPIKVVDPVPQTFTALSAGARNPLLRWFLSHATQQPWNWLLGRVLAASPSAEVAALVRTTAAVTDVKTGPPGDNVLPDTAIVTFNFRTLPGQDPGWPAKYLRRLCIWARLEPSAFTVREKGRDAASDVTDVLGPHFEAVKAALLETLTPAEGLIVAPNLLSGRTDSGNYEQYFPSTPTLRFTPLPASHAASAGIGDWPQAKLEGARPQSNRSWKMLAQFEVASGIIVTALQQRKDCAP</sequence>
<comment type="caution">
    <text evidence="8">The sequence shown here is derived from an EMBL/GenBank/DDBJ whole genome shotgun (WGS) entry which is preliminary data.</text>
</comment>
<feature type="signal peptide" evidence="6">
    <location>
        <begin position="1"/>
        <end position="26"/>
    </location>
</feature>
<gene>
    <name evidence="8" type="ORF">WJX73_003843</name>
</gene>
<name>A0AAW1NSL0_9CHLO</name>
<protein>
    <recommendedName>
        <fullName evidence="7">Peptidase M20 dimerisation domain-containing protein</fullName>
    </recommendedName>
</protein>
<dbReference type="GO" id="GO:0006508">
    <property type="term" value="P:proteolysis"/>
    <property type="evidence" value="ECO:0007669"/>
    <property type="project" value="UniProtKB-KW"/>
</dbReference>
<evidence type="ECO:0000259" key="7">
    <source>
        <dbReference type="Pfam" id="PF07687"/>
    </source>
</evidence>
<feature type="domain" description="Peptidase M20 dimerisation" evidence="7">
    <location>
        <begin position="239"/>
        <end position="377"/>
    </location>
</feature>
<organism evidence="8 9">
    <name type="scientific">Symbiochloris irregularis</name>
    <dbReference type="NCBI Taxonomy" id="706552"/>
    <lineage>
        <taxon>Eukaryota</taxon>
        <taxon>Viridiplantae</taxon>
        <taxon>Chlorophyta</taxon>
        <taxon>core chlorophytes</taxon>
        <taxon>Trebouxiophyceae</taxon>
        <taxon>Trebouxiales</taxon>
        <taxon>Trebouxiaceae</taxon>
        <taxon>Symbiochloris</taxon>
    </lineage>
</organism>
<dbReference type="InterPro" id="IPR011650">
    <property type="entry name" value="Peptidase_M20_dimer"/>
</dbReference>
<feature type="chain" id="PRO_5043351505" description="Peptidase M20 dimerisation domain-containing protein" evidence="6">
    <location>
        <begin position="27"/>
        <end position="521"/>
    </location>
</feature>
<evidence type="ECO:0000256" key="1">
    <source>
        <dbReference type="ARBA" id="ARBA00006247"/>
    </source>
</evidence>
<proteinExistence type="inferred from homology"/>
<dbReference type="InterPro" id="IPR036264">
    <property type="entry name" value="Bact_exopeptidase_dim_dom"/>
</dbReference>
<evidence type="ECO:0000313" key="8">
    <source>
        <dbReference type="EMBL" id="KAK9793171.1"/>
    </source>
</evidence>
<evidence type="ECO:0000313" key="9">
    <source>
        <dbReference type="Proteomes" id="UP001465755"/>
    </source>
</evidence>
<keyword evidence="4" id="KW-0378">Hydrolase</keyword>
<evidence type="ECO:0000256" key="4">
    <source>
        <dbReference type="ARBA" id="ARBA00022801"/>
    </source>
</evidence>
<comment type="similarity">
    <text evidence="1">Belongs to the peptidase M20A family.</text>
</comment>
<evidence type="ECO:0000256" key="3">
    <source>
        <dbReference type="ARBA" id="ARBA00022723"/>
    </source>
</evidence>
<dbReference type="EMBL" id="JALJOQ010000154">
    <property type="protein sequence ID" value="KAK9793171.1"/>
    <property type="molecule type" value="Genomic_DNA"/>
</dbReference>
<dbReference type="AlphaFoldDB" id="A0AAW1NSL0"/>
<dbReference type="PANTHER" id="PTHR45962">
    <property type="entry name" value="N-FATTY-ACYL-AMINO ACID SYNTHASE/HYDROLASE PM20D1"/>
    <property type="match status" value="1"/>
</dbReference>